<dbReference type="GO" id="GO:0005886">
    <property type="term" value="C:plasma membrane"/>
    <property type="evidence" value="ECO:0007669"/>
    <property type="project" value="TreeGrafter"/>
</dbReference>
<dbReference type="GO" id="GO:0015280">
    <property type="term" value="F:ligand-gated sodium channel activity"/>
    <property type="evidence" value="ECO:0007669"/>
    <property type="project" value="TreeGrafter"/>
</dbReference>
<dbReference type="AlphaFoldDB" id="A0AA85IWN8"/>
<evidence type="ECO:0000256" key="8">
    <source>
        <dbReference type="ARBA" id="ARBA00023136"/>
    </source>
</evidence>
<evidence type="ECO:0000256" key="2">
    <source>
        <dbReference type="ARBA" id="ARBA00022448"/>
    </source>
</evidence>
<comment type="similarity">
    <text evidence="11">Belongs to the amiloride-sensitive sodium channel (TC 1.A.6) family.</text>
</comment>
<dbReference type="PANTHER" id="PTHR11690">
    <property type="entry name" value="AMILORIDE-SENSITIVE SODIUM CHANNEL-RELATED"/>
    <property type="match status" value="1"/>
</dbReference>
<keyword evidence="2 11" id="KW-0813">Transport</keyword>
<proteinExistence type="inferred from homology"/>
<dbReference type="Proteomes" id="UP000050795">
    <property type="component" value="Unassembled WGS sequence"/>
</dbReference>
<evidence type="ECO:0000313" key="14">
    <source>
        <dbReference type="WBParaSite" id="TREG1_114590.1"/>
    </source>
</evidence>
<dbReference type="WBParaSite" id="TREG1_114590.1">
    <property type="protein sequence ID" value="TREG1_114590.1"/>
    <property type="gene ID" value="TREG1_114590"/>
</dbReference>
<keyword evidence="13" id="KW-1185">Reference proteome</keyword>
<keyword evidence="9 11" id="KW-0739">Sodium transport</keyword>
<evidence type="ECO:0000256" key="7">
    <source>
        <dbReference type="ARBA" id="ARBA00023065"/>
    </source>
</evidence>
<keyword evidence="6" id="KW-0915">Sodium</keyword>
<comment type="subcellular location">
    <subcellularLocation>
        <location evidence="1">Membrane</location>
        <topology evidence="1">Multi-pass membrane protein</topology>
    </subcellularLocation>
</comment>
<keyword evidence="5 12" id="KW-1133">Transmembrane helix</keyword>
<keyword evidence="7 11" id="KW-0406">Ion transport</keyword>
<keyword evidence="10 11" id="KW-0407">Ion channel</keyword>
<organism evidence="13 14">
    <name type="scientific">Trichobilharzia regenti</name>
    <name type="common">Nasal bird schistosome</name>
    <dbReference type="NCBI Taxonomy" id="157069"/>
    <lineage>
        <taxon>Eukaryota</taxon>
        <taxon>Metazoa</taxon>
        <taxon>Spiralia</taxon>
        <taxon>Lophotrochozoa</taxon>
        <taxon>Platyhelminthes</taxon>
        <taxon>Trematoda</taxon>
        <taxon>Digenea</taxon>
        <taxon>Strigeidida</taxon>
        <taxon>Schistosomatoidea</taxon>
        <taxon>Schistosomatidae</taxon>
        <taxon>Trichobilharzia</taxon>
    </lineage>
</organism>
<evidence type="ECO:0000256" key="1">
    <source>
        <dbReference type="ARBA" id="ARBA00004141"/>
    </source>
</evidence>
<dbReference type="PRINTS" id="PR01078">
    <property type="entry name" value="AMINACHANNEL"/>
</dbReference>
<evidence type="ECO:0000256" key="4">
    <source>
        <dbReference type="ARBA" id="ARBA00022692"/>
    </source>
</evidence>
<evidence type="ECO:0000313" key="13">
    <source>
        <dbReference type="Proteomes" id="UP000050795"/>
    </source>
</evidence>
<reference evidence="14" key="2">
    <citation type="submission" date="2023-11" db="UniProtKB">
        <authorList>
            <consortium name="WormBaseParasite"/>
        </authorList>
    </citation>
    <scope>IDENTIFICATION</scope>
</reference>
<sequence>MAAGETSTIQGLTHISTSSNNCARLIWFTLWLAGVTGFLTNLSHVVAHYLSRPVLTSYHEDHEEFVWPDITFCNTMAPYNLNTQERRALWNEYVNRARNLSTMNHIPKELFLNIGGIITNEVIIQSLVRSSIPHWRFNVGNVNDMFLFIARQDRHQGIRLTVDMDVKLTSMPKPWKNYFYTQILQKYYNVLCHNFQSDLHSYLIINSSHYSHIIDVYITLPNHFPATAVIELTPGYNHRVQLEMVRHQRLREKRGCHNKNFSAMIYDADLVTKRRIYDTGGDLCHRLLSQYLYLQECHCYSPFLPYGYFPDLLNITDSIDHHHHRNNTNINGSIFQPVLCLNMSVFNDYQLVENLNCMSRVFKKYSNASLYLSLEKAQHCEFYAQSTNCDEVKYNHFGMVNNPIPDLWGSAHNEARTGLLVNIFHLLSNQIMSDDQNIYGNGHISSENMKEVSRNESAQQEILQQLRNNFALLTVERISPRGRLVLEEHEYPLGRLLSDIGGNMGLWIGISVIGLFESFELIGCIIYASINYFKSLTMRLFKSRCF</sequence>
<keyword evidence="4 11" id="KW-0812">Transmembrane</keyword>
<evidence type="ECO:0000256" key="5">
    <source>
        <dbReference type="ARBA" id="ARBA00022989"/>
    </source>
</evidence>
<name>A0AA85IWN8_TRIRE</name>
<evidence type="ECO:0000256" key="10">
    <source>
        <dbReference type="ARBA" id="ARBA00023303"/>
    </source>
</evidence>
<evidence type="ECO:0000256" key="3">
    <source>
        <dbReference type="ARBA" id="ARBA00022461"/>
    </source>
</evidence>
<dbReference type="InterPro" id="IPR001873">
    <property type="entry name" value="ENaC"/>
</dbReference>
<dbReference type="Pfam" id="PF00858">
    <property type="entry name" value="ASC"/>
    <property type="match status" value="1"/>
</dbReference>
<dbReference type="Gene3D" id="1.10.287.770">
    <property type="entry name" value="YojJ-like"/>
    <property type="match status" value="1"/>
</dbReference>
<keyword evidence="8 12" id="KW-0472">Membrane</keyword>
<evidence type="ECO:0000256" key="9">
    <source>
        <dbReference type="ARBA" id="ARBA00023201"/>
    </source>
</evidence>
<evidence type="ECO:0000256" key="6">
    <source>
        <dbReference type="ARBA" id="ARBA00023053"/>
    </source>
</evidence>
<keyword evidence="3 11" id="KW-0894">Sodium channel</keyword>
<reference evidence="13" key="1">
    <citation type="submission" date="2022-06" db="EMBL/GenBank/DDBJ databases">
        <authorList>
            <person name="Berger JAMES D."/>
            <person name="Berger JAMES D."/>
        </authorList>
    </citation>
    <scope>NUCLEOTIDE SEQUENCE [LARGE SCALE GENOMIC DNA]</scope>
</reference>
<evidence type="ECO:0000256" key="12">
    <source>
        <dbReference type="SAM" id="Phobius"/>
    </source>
</evidence>
<accession>A0AA85IWN8</accession>
<feature type="transmembrane region" description="Helical" evidence="12">
    <location>
        <begin position="504"/>
        <end position="530"/>
    </location>
</feature>
<protein>
    <recommendedName>
        <fullName evidence="15">FMRFamide-activated amiloride-sensitive sodium channel</fullName>
    </recommendedName>
</protein>
<evidence type="ECO:0000256" key="11">
    <source>
        <dbReference type="RuleBase" id="RU000679"/>
    </source>
</evidence>
<evidence type="ECO:0008006" key="15">
    <source>
        <dbReference type="Google" id="ProtNLM"/>
    </source>
</evidence>